<dbReference type="AlphaFoldDB" id="A0A7G9ZA91"/>
<dbReference type="Gene3D" id="3.30.870.10">
    <property type="entry name" value="Endonuclease Chain A"/>
    <property type="match status" value="2"/>
</dbReference>
<dbReference type="CDD" id="cd09110">
    <property type="entry name" value="PLDc_CLS_1"/>
    <property type="match status" value="1"/>
</dbReference>
<evidence type="ECO:0000256" key="12">
    <source>
        <dbReference type="SAM" id="Phobius"/>
    </source>
</evidence>
<feature type="transmembrane region" description="Helical" evidence="12">
    <location>
        <begin position="35"/>
        <end position="58"/>
    </location>
</feature>
<dbReference type="FunFam" id="3.30.870.10:FF:000014">
    <property type="entry name" value="Cardiolipin synthase"/>
    <property type="match status" value="1"/>
</dbReference>
<feature type="transmembrane region" description="Helical" evidence="12">
    <location>
        <begin position="12"/>
        <end position="29"/>
    </location>
</feature>
<keyword evidence="5 12" id="KW-0812">Transmembrane</keyword>
<proteinExistence type="inferred from homology"/>
<gene>
    <name evidence="14" type="ORF">HJKONFEM_00025</name>
</gene>
<dbReference type="PANTHER" id="PTHR21248">
    <property type="entry name" value="CARDIOLIPIN SYNTHASE"/>
    <property type="match status" value="1"/>
</dbReference>
<comment type="subcellular location">
    <subcellularLocation>
        <location evidence="1">Cell membrane</location>
        <topology evidence="1">Multi-pass membrane protein</topology>
    </subcellularLocation>
</comment>
<name>A0A7G9ZA91_9EURY</name>
<dbReference type="Pfam" id="PF13091">
    <property type="entry name" value="PLDc_2"/>
    <property type="match status" value="2"/>
</dbReference>
<evidence type="ECO:0000256" key="1">
    <source>
        <dbReference type="ARBA" id="ARBA00004651"/>
    </source>
</evidence>
<evidence type="ECO:0000256" key="7">
    <source>
        <dbReference type="ARBA" id="ARBA00022989"/>
    </source>
</evidence>
<keyword evidence="9 12" id="KW-0472">Membrane</keyword>
<keyword evidence="10" id="KW-0594">Phospholipid biosynthesis</keyword>
<organism evidence="14">
    <name type="scientific">Candidatus Methanophaga sp. ANME-1 ERB7</name>
    <dbReference type="NCBI Taxonomy" id="2759913"/>
    <lineage>
        <taxon>Archaea</taxon>
        <taxon>Methanobacteriati</taxon>
        <taxon>Methanobacteriota</taxon>
        <taxon>Stenosarchaea group</taxon>
        <taxon>Methanomicrobia</taxon>
        <taxon>Candidatus Methanophagales</taxon>
        <taxon>Candidatus Methanophagaceae</taxon>
        <taxon>Candidatus Methanophaga</taxon>
    </lineage>
</organism>
<dbReference type="SUPFAM" id="SSF56024">
    <property type="entry name" value="Phospholipase D/nuclease"/>
    <property type="match status" value="2"/>
</dbReference>
<protein>
    <submittedName>
        <fullName evidence="14">Cardiolipin synthase</fullName>
        <ecNumber evidence="14">2.7.8.-</ecNumber>
    </submittedName>
</protein>
<keyword evidence="6" id="KW-0677">Repeat</keyword>
<dbReference type="HAMAP" id="MF_01916">
    <property type="entry name" value="Cardiolipin_synth_Cls"/>
    <property type="match status" value="1"/>
</dbReference>
<dbReference type="InterPro" id="IPR001736">
    <property type="entry name" value="PLipase_D/transphosphatidylase"/>
</dbReference>
<dbReference type="NCBIfam" id="TIGR04265">
    <property type="entry name" value="bac_cardiolipin"/>
    <property type="match status" value="1"/>
</dbReference>
<evidence type="ECO:0000256" key="5">
    <source>
        <dbReference type="ARBA" id="ARBA00022692"/>
    </source>
</evidence>
<sequence length="489" mass="55412">MVFLDMITHDILEIILLINILFAISLIFFERRSPSATLAWLAVLFFIPVLGFILYLIFGQTFHREKMFKVKAELDKRGKSRLKEQLEELQEYTASPSNDELDKYLAMAHMLLVNDMALLSENNLIQVYTDGNDKFNALLDAIKSAKQHIHIEYYIIRNDDLGHKVVAALAEKAKDGVEVRLIYDGLGCAKLPRNFFKELTDAGGQVAGFFERKIPLLNIRVNYKKNYRDHRKIVVIDGTTGFVGGFNIGDEYLGKGPLGYWRDTHLKLNGHAVGMLQVRFFQDWSFVAKEVLDYVPKYFPQKHEFTGGAAVQIVSCGPDTQWEPIKKGFIALINSATKTIYIQSPYFVLDESVMEALKIAALTGVDVRIMIPCKPDHPFVYWTTYANIGELLDVGARAYTYDNGFIHSKTIVVDGLASSVGTANWDVRSFRLNFETNAFIYGREIAGVLKTAFENDINQCTEITKQLYSERSTSVKIKESISRLFSAAL</sequence>
<keyword evidence="4 14" id="KW-0808">Transferase</keyword>
<evidence type="ECO:0000256" key="9">
    <source>
        <dbReference type="ARBA" id="ARBA00023136"/>
    </source>
</evidence>
<keyword evidence="7 12" id="KW-1133">Transmembrane helix</keyword>
<feature type="domain" description="PLD phosphodiesterase" evidence="13">
    <location>
        <begin position="225"/>
        <end position="252"/>
    </location>
</feature>
<evidence type="ECO:0000256" key="11">
    <source>
        <dbReference type="ARBA" id="ARBA00023264"/>
    </source>
</evidence>
<dbReference type="EC" id="2.7.8.-" evidence="14"/>
<accession>A0A7G9ZA91</accession>
<keyword evidence="11" id="KW-1208">Phospholipid metabolism</keyword>
<dbReference type="Pfam" id="PF13396">
    <property type="entry name" value="PLDc_N"/>
    <property type="match status" value="1"/>
</dbReference>
<reference evidence="14" key="1">
    <citation type="submission" date="2020-06" db="EMBL/GenBank/DDBJ databases">
        <title>Unique genomic features of the anaerobic methanotrophic archaea.</title>
        <authorList>
            <person name="Chadwick G.L."/>
            <person name="Skennerton C.T."/>
            <person name="Laso-Perez R."/>
            <person name="Leu A.O."/>
            <person name="Speth D.R."/>
            <person name="Yu H."/>
            <person name="Morgan-Lang C."/>
            <person name="Hatzenpichler R."/>
            <person name="Goudeau D."/>
            <person name="Malmstrom R."/>
            <person name="Brazelton W.J."/>
            <person name="Woyke T."/>
            <person name="Hallam S.J."/>
            <person name="Tyson G.W."/>
            <person name="Wegener G."/>
            <person name="Boetius A."/>
            <person name="Orphan V."/>
        </authorList>
    </citation>
    <scope>NUCLEOTIDE SEQUENCE</scope>
</reference>
<dbReference type="InterPro" id="IPR027379">
    <property type="entry name" value="CLS_N"/>
</dbReference>
<dbReference type="PROSITE" id="PS50035">
    <property type="entry name" value="PLD"/>
    <property type="match status" value="2"/>
</dbReference>
<dbReference type="SMART" id="SM00155">
    <property type="entry name" value="PLDc"/>
    <property type="match status" value="2"/>
</dbReference>
<dbReference type="CDD" id="cd09112">
    <property type="entry name" value="PLDc_CLS_2"/>
    <property type="match status" value="1"/>
</dbReference>
<evidence type="ECO:0000256" key="4">
    <source>
        <dbReference type="ARBA" id="ARBA00022679"/>
    </source>
</evidence>
<dbReference type="GO" id="GO:0032049">
    <property type="term" value="P:cardiolipin biosynthetic process"/>
    <property type="evidence" value="ECO:0007669"/>
    <property type="project" value="InterPro"/>
</dbReference>
<keyword evidence="3" id="KW-0444">Lipid biosynthesis</keyword>
<feature type="domain" description="PLD phosphodiesterase" evidence="13">
    <location>
        <begin position="402"/>
        <end position="429"/>
    </location>
</feature>
<dbReference type="EMBL" id="MT631681">
    <property type="protein sequence ID" value="QNO57175.1"/>
    <property type="molecule type" value="Genomic_DNA"/>
</dbReference>
<dbReference type="GO" id="GO:0008808">
    <property type="term" value="F:cardiolipin synthase activity"/>
    <property type="evidence" value="ECO:0007669"/>
    <property type="project" value="InterPro"/>
</dbReference>
<dbReference type="GO" id="GO:0005886">
    <property type="term" value="C:plasma membrane"/>
    <property type="evidence" value="ECO:0007669"/>
    <property type="project" value="UniProtKB-SubCell"/>
</dbReference>
<evidence type="ECO:0000256" key="6">
    <source>
        <dbReference type="ARBA" id="ARBA00022737"/>
    </source>
</evidence>
<evidence type="ECO:0000256" key="2">
    <source>
        <dbReference type="ARBA" id="ARBA00022475"/>
    </source>
</evidence>
<evidence type="ECO:0000313" key="14">
    <source>
        <dbReference type="EMBL" id="QNO57175.1"/>
    </source>
</evidence>
<dbReference type="PANTHER" id="PTHR21248:SF22">
    <property type="entry name" value="PHOSPHOLIPASE D"/>
    <property type="match status" value="1"/>
</dbReference>
<dbReference type="InterPro" id="IPR030874">
    <property type="entry name" value="Cardiolipin_synth_Firmi"/>
</dbReference>
<evidence type="ECO:0000256" key="3">
    <source>
        <dbReference type="ARBA" id="ARBA00022516"/>
    </source>
</evidence>
<evidence type="ECO:0000259" key="13">
    <source>
        <dbReference type="PROSITE" id="PS50035"/>
    </source>
</evidence>
<keyword evidence="8" id="KW-0443">Lipid metabolism</keyword>
<evidence type="ECO:0000256" key="8">
    <source>
        <dbReference type="ARBA" id="ARBA00023098"/>
    </source>
</evidence>
<evidence type="ECO:0000256" key="10">
    <source>
        <dbReference type="ARBA" id="ARBA00023209"/>
    </source>
</evidence>
<dbReference type="InterPro" id="IPR025202">
    <property type="entry name" value="PLD-like_dom"/>
</dbReference>
<keyword evidence="2" id="KW-1003">Cell membrane</keyword>
<dbReference type="InterPro" id="IPR022924">
    <property type="entry name" value="Cardiolipin_synthase"/>
</dbReference>